<evidence type="ECO:0000313" key="3">
    <source>
        <dbReference type="Proteomes" id="UP001056634"/>
    </source>
</evidence>
<sequence length="33" mass="3640">MADRDKPPSMVLDLVLIFCLFGAAGLLIRFFLG</sequence>
<organism evidence="2 3">
    <name type="scientific">Brevundimonas phage vB_BpoS-Marchewka</name>
    <dbReference type="NCBI Taxonomy" id="2948604"/>
    <lineage>
        <taxon>Viruses</taxon>
        <taxon>Duplodnaviria</taxon>
        <taxon>Heunggongvirae</taxon>
        <taxon>Uroviricota</taxon>
        <taxon>Caudoviricetes</taxon>
        <taxon>Jeanschmidtviridae</taxon>
        <taxon>Marchewkavirus</taxon>
        <taxon>Marchewkavirus marchewka</taxon>
    </lineage>
</organism>
<accession>A0A9E7N5X2</accession>
<proteinExistence type="predicted"/>
<dbReference type="Proteomes" id="UP001056634">
    <property type="component" value="Segment"/>
</dbReference>
<reference evidence="2" key="1">
    <citation type="submission" date="2022-04" db="EMBL/GenBank/DDBJ databases">
        <authorList>
            <person name="Friedrich I."/>
            <person name="Schneider D."/>
            <person name="Poehlein A."/>
            <person name="Hertel R."/>
            <person name="Daniel R."/>
        </authorList>
    </citation>
    <scope>NUCLEOTIDE SEQUENCE</scope>
</reference>
<keyword evidence="1" id="KW-0472">Membrane</keyword>
<evidence type="ECO:0000313" key="2">
    <source>
        <dbReference type="EMBL" id="UTC28786.1"/>
    </source>
</evidence>
<protein>
    <submittedName>
        <fullName evidence="2">Uncharacterized protein</fullName>
    </submittedName>
</protein>
<gene>
    <name evidence="2" type="ORF">MARCHEWKA_02740</name>
</gene>
<evidence type="ECO:0000256" key="1">
    <source>
        <dbReference type="SAM" id="Phobius"/>
    </source>
</evidence>
<keyword evidence="1" id="KW-0812">Transmembrane</keyword>
<dbReference type="EMBL" id="ON529851">
    <property type="protein sequence ID" value="UTC28786.1"/>
    <property type="molecule type" value="Genomic_DNA"/>
</dbReference>
<name>A0A9E7N5X2_9CAUD</name>
<feature type="transmembrane region" description="Helical" evidence="1">
    <location>
        <begin position="12"/>
        <end position="32"/>
    </location>
</feature>
<keyword evidence="3" id="KW-1185">Reference proteome</keyword>
<keyword evidence="1" id="KW-1133">Transmembrane helix</keyword>